<accession>A0A0V0IYW6</accession>
<dbReference type="AlphaFoldDB" id="A0A0V0IYW6"/>
<proteinExistence type="predicted"/>
<reference evidence="1" key="1">
    <citation type="submission" date="2015-12" db="EMBL/GenBank/DDBJ databases">
        <title>Gene expression during late stages of embryo sac development: a critical building block for successful pollen-pistil interactions.</title>
        <authorList>
            <person name="Liu Y."/>
            <person name="Joly V."/>
            <person name="Sabar M."/>
            <person name="Matton D.P."/>
        </authorList>
    </citation>
    <scope>NUCLEOTIDE SEQUENCE</scope>
</reference>
<protein>
    <submittedName>
        <fullName evidence="1">Putative ovule protein</fullName>
    </submittedName>
</protein>
<name>A0A0V0IYW6_SOLCH</name>
<sequence>MHRWTSILSVIGFNQKPPWLQHPMYPCQDKALTISTANPIAQKRKRYYHQSHKFLPVLTLISCCLVHKTFQQHQEQEKISVKLNRSFGVSC</sequence>
<organism evidence="1">
    <name type="scientific">Solanum chacoense</name>
    <name type="common">Chaco potato</name>
    <dbReference type="NCBI Taxonomy" id="4108"/>
    <lineage>
        <taxon>Eukaryota</taxon>
        <taxon>Viridiplantae</taxon>
        <taxon>Streptophyta</taxon>
        <taxon>Embryophyta</taxon>
        <taxon>Tracheophyta</taxon>
        <taxon>Spermatophyta</taxon>
        <taxon>Magnoliopsida</taxon>
        <taxon>eudicotyledons</taxon>
        <taxon>Gunneridae</taxon>
        <taxon>Pentapetalae</taxon>
        <taxon>asterids</taxon>
        <taxon>lamiids</taxon>
        <taxon>Solanales</taxon>
        <taxon>Solanaceae</taxon>
        <taxon>Solanoideae</taxon>
        <taxon>Solaneae</taxon>
        <taxon>Solanum</taxon>
    </lineage>
</organism>
<dbReference type="EMBL" id="GEDG01001212">
    <property type="protein sequence ID" value="JAP37174.1"/>
    <property type="molecule type" value="Transcribed_RNA"/>
</dbReference>
<evidence type="ECO:0000313" key="1">
    <source>
        <dbReference type="EMBL" id="JAP37174.1"/>
    </source>
</evidence>